<dbReference type="EMBL" id="JN036606">
    <property type="protein sequence ID" value="AEJ35074.1"/>
    <property type="molecule type" value="Genomic_DNA"/>
</dbReference>
<keyword evidence="2 4" id="KW-0378">Hydrolase</keyword>
<evidence type="ECO:0000313" key="5">
    <source>
        <dbReference type="EMBL" id="AEJ35074.1"/>
    </source>
</evidence>
<dbReference type="SUPFAM" id="SSF53474">
    <property type="entry name" value="alpha/beta-Hydrolases"/>
    <property type="match status" value="1"/>
</dbReference>
<dbReference type="Proteomes" id="UP000201519">
    <property type="component" value="Segment"/>
</dbReference>
<evidence type="ECO:0000259" key="3">
    <source>
        <dbReference type="Pfam" id="PF00135"/>
    </source>
</evidence>
<dbReference type="InterPro" id="IPR019819">
    <property type="entry name" value="Carboxylesterase_B_CS"/>
</dbReference>
<evidence type="ECO:0000256" key="2">
    <source>
        <dbReference type="ARBA" id="ARBA00022801"/>
    </source>
</evidence>
<dbReference type="OrthoDB" id="29436at10239"/>
<dbReference type="InterPro" id="IPR002018">
    <property type="entry name" value="CarbesteraseB"/>
</dbReference>
<dbReference type="EMBL" id="HQ336222">
    <property type="protein sequence ID" value="ADO18455.1"/>
    <property type="molecule type" value="Genomic_DNA"/>
</dbReference>
<dbReference type="ESTHER" id="mimvi-cxes">
    <property type="family name" value="Cholinesterase-like"/>
</dbReference>
<dbReference type="Pfam" id="PF00135">
    <property type="entry name" value="COesterase"/>
    <property type="match status" value="1"/>
</dbReference>
<protein>
    <submittedName>
        <fullName evidence="5">Acetylcholinesterase</fullName>
    </submittedName>
    <submittedName>
        <fullName evidence="4">Probable cholinesterase</fullName>
        <ecNumber evidence="4">3.1.1.8</ecNumber>
    </submittedName>
    <submittedName>
        <fullName evidence="6">Putative cholinesterase</fullName>
    </submittedName>
</protein>
<dbReference type="KEGG" id="vg:9925575"/>
<proteinExistence type="inferred from homology"/>
<reference evidence="5 8" key="1">
    <citation type="journal article" date="2011" name="Proc. Natl. Acad. Sci. U.S.A.">
        <title>Mimivirus shows dramatic genome reduction after intraamoebal culture.</title>
        <authorList>
            <person name="Boyer M."/>
            <person name="Azza S."/>
            <person name="Barrassi L."/>
            <person name="Klose T."/>
            <person name="Campocasso A."/>
            <person name="Pagnier I."/>
            <person name="Fournous G."/>
            <person name="Borg A."/>
            <person name="Robert C."/>
            <person name="Zhang X."/>
            <person name="Desnues C."/>
            <person name="Henrissat B."/>
            <person name="Rossmann M.G."/>
            <person name="La Scola B."/>
            <person name="Raoult D."/>
        </authorList>
    </citation>
    <scope>NUCLEOTIDE SEQUENCE [LARGE SCALE GENOMIC DNA]</scope>
    <source>
        <strain evidence="5">M4</strain>
    </source>
</reference>
<dbReference type="Gene3D" id="3.40.50.1820">
    <property type="entry name" value="alpha/beta hydrolase"/>
    <property type="match status" value="1"/>
</dbReference>
<comment type="similarity">
    <text evidence="1">Belongs to the type-B carboxylesterase/lipase family.</text>
</comment>
<name>A0A0G2Y6W1_MIMIV</name>
<dbReference type="PROSITE" id="PS00122">
    <property type="entry name" value="CARBOXYLESTERASE_B_1"/>
    <property type="match status" value="1"/>
</dbReference>
<dbReference type="GeneID" id="9925575"/>
<organismHost>
    <name type="scientific">Acanthamoeba polyphaga</name>
    <name type="common">Amoeba</name>
    <dbReference type="NCBI Taxonomy" id="5757"/>
</organismHost>
<dbReference type="PROSITE" id="PS00941">
    <property type="entry name" value="CARBOXYLESTERASE_B_2"/>
    <property type="match status" value="1"/>
</dbReference>
<dbReference type="RefSeq" id="YP_003987440.1">
    <property type="nucleotide sequence ID" value="NC_014649.1"/>
</dbReference>
<dbReference type="SMR" id="A0A0G2Y6W1"/>
<gene>
    <name evidence="4" type="primary">L906</name>
    <name evidence="5" type="ORF">MIMI_L906</name>
</gene>
<evidence type="ECO:0000256" key="1">
    <source>
        <dbReference type="ARBA" id="ARBA00005964"/>
    </source>
</evidence>
<dbReference type="EC" id="3.1.1.8" evidence="4"/>
<dbReference type="EMBL" id="KM982403">
    <property type="protein sequence ID" value="AKI81585.1"/>
    <property type="molecule type" value="Genomic_DNA"/>
</dbReference>
<accession>A0A0G2Y6W1</accession>
<dbReference type="PANTHER" id="PTHR11559">
    <property type="entry name" value="CARBOXYLESTERASE"/>
    <property type="match status" value="1"/>
</dbReference>
<reference evidence="6 9" key="3">
    <citation type="submission" date="2014-10" db="EMBL/GenBank/DDBJ databases">
        <title>Pan-genome analysis of Brazilian lineage A amoebal mimiviruses.</title>
        <authorList>
            <person name="Assis F.L."/>
            <person name="Abrahao J.S."/>
            <person name="Kroon E.G."/>
            <person name="Dornas F.P."/>
            <person name="Andrade K.R."/>
            <person name="Borato P.V.M."/>
            <person name="Pilotto M.R."/>
            <person name="Benamar S."/>
            <person name="LaScola B."/>
            <person name="Colson P."/>
        </authorList>
    </citation>
    <scope>NUCLEOTIDE SEQUENCE [LARGE SCALE GENOMIC DNA]</scope>
    <source>
        <strain evidence="6 9">Amazonia</strain>
    </source>
</reference>
<sequence>MTDHKIIMLLLLGIYCIQATQFTQVNIDNGPIKGTLQYVEGRAIRVFKGIPFAEPPVNNLRWKAPVPYTKKWHNPLNTTEYKPKCPQYVAPGTVPEPRGISEDCLYTNVWAPVPEYHGETFPVMVWIHGGAFISGSPEDFGVGNFSILAVTKRIIIVAASYRVNAFGFFSSELLGKSQLEARGVYGLLDQRLGLKWVKNNIAAFGGKSKDITIYGQSAGGISVCLQAVTPLNDLPGEKLFTRVIGSSGYCDILPMTNNSADAGLVQKLNCTTKECLYALPWQNITNAVGPGFLSFQPTVGINKFLPDQPISLLADRTNPRSKNFVPDIYMQGFTANEGTFVLYNYFPQTYDNPNTPGFPTQQMADALSIASGNYSAEFYYNDLAPLYSTEYNSNVTYPGQGFISRVDDIMACNTRRNMIYWQQSKKTKAHSWYFDSAPDTHIYPSWTKVFHESDVFYVARRCDGLWCTNLTCQQDNLGKTMNIYWNSAIRAASLTPKNKMDNLRDVPVWPQYGKNEVVMHFTAVGENKGPQTSVLFSSIISADGDYQYLQRCKILDRVRAEYYNIPALDPETYLNACSK</sequence>
<dbReference type="Proteomes" id="UP000240552">
    <property type="component" value="Segment"/>
</dbReference>
<evidence type="ECO:0000313" key="6">
    <source>
        <dbReference type="EMBL" id="AKI81585.1"/>
    </source>
</evidence>
<reference evidence="4 7" key="2">
    <citation type="journal article" date="2011" name="Virol. J.">
        <title>Breaking the 1000-gene barrier for Mimivirus using ultra-deep genome and transcriptome sequencing.</title>
        <authorList>
            <person name="Legendre M."/>
            <person name="Santini S."/>
            <person name="Rico A."/>
            <person name="Abergel C."/>
            <person name="Claverie J.M."/>
        </authorList>
    </citation>
    <scope>NUCLEOTIDE SEQUENCE [LARGE SCALE GENOMIC DNA]</scope>
</reference>
<evidence type="ECO:0000313" key="7">
    <source>
        <dbReference type="Proteomes" id="UP000201519"/>
    </source>
</evidence>
<dbReference type="InterPro" id="IPR019826">
    <property type="entry name" value="Carboxylesterase_B_AS"/>
</dbReference>
<feature type="domain" description="Carboxylesterase type B" evidence="3">
    <location>
        <begin position="23"/>
        <end position="521"/>
    </location>
</feature>
<evidence type="ECO:0000313" key="8">
    <source>
        <dbReference type="Proteomes" id="UP000240552"/>
    </source>
</evidence>
<dbReference type="InterPro" id="IPR050309">
    <property type="entry name" value="Type-B_Carboxylest/Lipase"/>
</dbReference>
<dbReference type="Proteomes" id="UP000274448">
    <property type="component" value="Segment"/>
</dbReference>
<organism evidence="4 7">
    <name type="scientific">Acanthamoeba polyphaga mimivirus</name>
    <name type="common">APMV</name>
    <dbReference type="NCBI Taxonomy" id="212035"/>
    <lineage>
        <taxon>Viruses</taxon>
        <taxon>Varidnaviria</taxon>
        <taxon>Bamfordvirae</taxon>
        <taxon>Nucleocytoviricota</taxon>
        <taxon>Megaviricetes</taxon>
        <taxon>Imitervirales</taxon>
        <taxon>Mimiviridae</taxon>
        <taxon>Megamimivirinae</taxon>
        <taxon>Mimivirus</taxon>
        <taxon>Mimivirus bradfordmassiliense</taxon>
    </lineage>
</organism>
<accession>E3VYQ3</accession>
<keyword evidence="7" id="KW-1185">Reference proteome</keyword>
<evidence type="ECO:0000313" key="9">
    <source>
        <dbReference type="Proteomes" id="UP000274448"/>
    </source>
</evidence>
<dbReference type="InterPro" id="IPR029058">
    <property type="entry name" value="AB_hydrolase_fold"/>
</dbReference>
<dbReference type="GO" id="GO:0004104">
    <property type="term" value="F:cholinesterase activity"/>
    <property type="evidence" value="ECO:0007669"/>
    <property type="project" value="UniProtKB-EC"/>
</dbReference>
<evidence type="ECO:0000313" key="4">
    <source>
        <dbReference type="EMBL" id="ADO18455.1"/>
    </source>
</evidence>